<dbReference type="PANTHER" id="PTHR37030">
    <property type="entry name" value="NUCLEOTIDYLTRANSFERASE"/>
    <property type="match status" value="1"/>
</dbReference>
<dbReference type="Proteomes" id="UP000245638">
    <property type="component" value="Unassembled WGS sequence"/>
</dbReference>
<feature type="domain" description="Polymerase nucleotidyl transferase" evidence="1">
    <location>
        <begin position="32"/>
        <end position="84"/>
    </location>
</feature>
<organism evidence="2 3">
    <name type="scientific">Acidianus hospitalis</name>
    <dbReference type="NCBI Taxonomy" id="563177"/>
    <lineage>
        <taxon>Archaea</taxon>
        <taxon>Thermoproteota</taxon>
        <taxon>Thermoprotei</taxon>
        <taxon>Sulfolobales</taxon>
        <taxon>Sulfolobaceae</taxon>
        <taxon>Acidianus</taxon>
    </lineage>
</organism>
<evidence type="ECO:0000313" key="2">
    <source>
        <dbReference type="EMBL" id="PVU75098.1"/>
    </source>
</evidence>
<proteinExistence type="predicted"/>
<dbReference type="Gene3D" id="3.30.460.10">
    <property type="entry name" value="Beta Polymerase, domain 2"/>
    <property type="match status" value="1"/>
</dbReference>
<dbReference type="EMBL" id="QEFD01000160">
    <property type="protein sequence ID" value="PVU75098.1"/>
    <property type="molecule type" value="Genomic_DNA"/>
</dbReference>
<keyword evidence="2" id="KW-0808">Transferase</keyword>
<dbReference type="GO" id="GO:0016779">
    <property type="term" value="F:nucleotidyltransferase activity"/>
    <property type="evidence" value="ECO:0007669"/>
    <property type="project" value="InterPro"/>
</dbReference>
<dbReference type="SUPFAM" id="SSF81301">
    <property type="entry name" value="Nucleotidyltransferase"/>
    <property type="match status" value="1"/>
</dbReference>
<evidence type="ECO:0000313" key="3">
    <source>
        <dbReference type="Proteomes" id="UP000245638"/>
    </source>
</evidence>
<comment type="caution">
    <text evidence="2">The sequence shown here is derived from an EMBL/GenBank/DDBJ whole genome shotgun (WGS) entry which is preliminary data.</text>
</comment>
<dbReference type="InterPro" id="IPR002934">
    <property type="entry name" value="Polymerase_NTP_transf_dom"/>
</dbReference>
<name>A0A2T9X4S7_9CREN</name>
<dbReference type="InterPro" id="IPR043519">
    <property type="entry name" value="NT_sf"/>
</dbReference>
<dbReference type="PANTHER" id="PTHR37030:SF3">
    <property type="entry name" value="POLYMERASE NUCLEOTIDYL TRANSFERASE DOMAIN-CONTAINING PROTEIN"/>
    <property type="match status" value="1"/>
</dbReference>
<gene>
    <name evidence="2" type="ORF">DDW13_05480</name>
</gene>
<protein>
    <submittedName>
        <fullName evidence="2">Nucleotidyltransferase</fullName>
    </submittedName>
</protein>
<sequence length="129" mass="14764">MKSFLDVYVEFVKEKMNLLANFCKIAPIIYEAIKEALKEYNLQGEIYFLGSVINGTYTAASDIDVAILLNEIPKERKEIEGKVLDYVINKGLPDWIPIEFHFLTPHSFKILKKGGANFVKAEDYILNCK</sequence>
<dbReference type="Pfam" id="PF01909">
    <property type="entry name" value="NTP_transf_2"/>
    <property type="match status" value="1"/>
</dbReference>
<accession>A0A2T9X4S7</accession>
<dbReference type="AlphaFoldDB" id="A0A2T9X4S7"/>
<evidence type="ECO:0000259" key="1">
    <source>
        <dbReference type="Pfam" id="PF01909"/>
    </source>
</evidence>
<reference evidence="2 3" key="1">
    <citation type="journal article" date="2015" name="Appl. Environ. Microbiol.">
        <title>Nanoarchaeota, Their Sulfolobales Host, and Nanoarchaeota Virus Distribution across Yellowstone National Park Hot Springs.</title>
        <authorList>
            <person name="Munson-McGee J.H."/>
            <person name="Field E.K."/>
            <person name="Bateson M."/>
            <person name="Rooney C."/>
            <person name="Stepanauskas R."/>
            <person name="Young M.J."/>
        </authorList>
    </citation>
    <scope>NUCLEOTIDE SEQUENCE [LARGE SCALE GENOMIC DNA]</scope>
    <source>
        <strain evidence="2">SCGC AC-742_N10</strain>
    </source>
</reference>